<dbReference type="PROSITE" id="PS50181">
    <property type="entry name" value="FBOX"/>
    <property type="match status" value="1"/>
</dbReference>
<gene>
    <name evidence="2" type="ORF">BZG36_05022</name>
</gene>
<dbReference type="Proteomes" id="UP000242875">
    <property type="component" value="Unassembled WGS sequence"/>
</dbReference>
<dbReference type="AlphaFoldDB" id="A0A261XXW0"/>
<evidence type="ECO:0000259" key="1">
    <source>
        <dbReference type="PROSITE" id="PS50181"/>
    </source>
</evidence>
<dbReference type="InterPro" id="IPR001810">
    <property type="entry name" value="F-box_dom"/>
</dbReference>
<evidence type="ECO:0000313" key="2">
    <source>
        <dbReference type="EMBL" id="OZJ03200.1"/>
    </source>
</evidence>
<reference evidence="2 3" key="1">
    <citation type="journal article" date="2017" name="Mycologia">
        <title>Bifiguratus adelaidae, gen. et sp. nov., a new member of Mucoromycotina in endophytic and soil-dwelling habitats.</title>
        <authorList>
            <person name="Torres-Cruz T.J."/>
            <person name="Billingsley Tobias T.L."/>
            <person name="Almatruk M."/>
            <person name="Hesse C."/>
            <person name="Kuske C.R."/>
            <person name="Desiro A."/>
            <person name="Benucci G.M."/>
            <person name="Bonito G."/>
            <person name="Stajich J.E."/>
            <person name="Dunlap C."/>
            <person name="Arnold A.E."/>
            <person name="Porras-Alfaro A."/>
        </authorList>
    </citation>
    <scope>NUCLEOTIDE SEQUENCE [LARGE SCALE GENOMIC DNA]</scope>
    <source>
        <strain evidence="2 3">AZ0501</strain>
    </source>
</reference>
<comment type="caution">
    <text evidence="2">The sequence shown here is derived from an EMBL/GenBank/DDBJ whole genome shotgun (WGS) entry which is preliminary data.</text>
</comment>
<sequence length="367" mass="42466">MATFAELPAELQVECLAWLPLRQLYKLRILNHKLKHSVERALYRRLELNDSCAQVRFEVNAYDGVELSLRPSGYNADEGVVEFRPTETNALTLNSQSSTSSLYMRYLKLRFSEWLEEDPPYVSSLPPHVLFHTLYNPALRKIHEIPPLDTQGTIYIGDEDFVLQLEFEQVASPTCLDTVDGQGVIHGASQPDAPNRQVRIHTLHVSLSWLVSGTRYTGSRYFVETIPIYAARHRRLSTLLEKHGISHYDRFDSQVLRYIRGEPRLALEDKHPEAVVHLPDPLVHYLKRHPHDQYTRSARETLEHLLLQANVDPRMLWKHSTAREYVLGNHLADVEVIVQRLVLSEESAKEWEKGLVQKRRNGYNRVV</sequence>
<name>A0A261XXW0_9FUNG</name>
<protein>
    <recommendedName>
        <fullName evidence="1">F-box domain-containing protein</fullName>
    </recommendedName>
</protein>
<dbReference type="OrthoDB" id="2217005at2759"/>
<evidence type="ECO:0000313" key="3">
    <source>
        <dbReference type="Proteomes" id="UP000242875"/>
    </source>
</evidence>
<organism evidence="2 3">
    <name type="scientific">Bifiguratus adelaidae</name>
    <dbReference type="NCBI Taxonomy" id="1938954"/>
    <lineage>
        <taxon>Eukaryota</taxon>
        <taxon>Fungi</taxon>
        <taxon>Fungi incertae sedis</taxon>
        <taxon>Mucoromycota</taxon>
        <taxon>Mucoromycotina</taxon>
        <taxon>Endogonomycetes</taxon>
        <taxon>Endogonales</taxon>
        <taxon>Endogonales incertae sedis</taxon>
        <taxon>Bifiguratus</taxon>
    </lineage>
</organism>
<accession>A0A261XXW0</accession>
<keyword evidence="3" id="KW-1185">Reference proteome</keyword>
<dbReference type="EMBL" id="MVBO01000098">
    <property type="protein sequence ID" value="OZJ03200.1"/>
    <property type="molecule type" value="Genomic_DNA"/>
</dbReference>
<feature type="domain" description="F-box" evidence="1">
    <location>
        <begin position="1"/>
        <end position="46"/>
    </location>
</feature>
<proteinExistence type="predicted"/>